<evidence type="ECO:0000313" key="3">
    <source>
        <dbReference type="Proteomes" id="UP000431177"/>
    </source>
</evidence>
<dbReference type="AlphaFoldDB" id="A0A412SYZ9"/>
<evidence type="ECO:0000313" key="2">
    <source>
        <dbReference type="EMBL" id="KAB5324371.1"/>
    </source>
</evidence>
<comment type="caution">
    <text evidence="2">The sequence shown here is derived from an EMBL/GenBank/DDBJ whole genome shotgun (WGS) entry which is preliminary data.</text>
</comment>
<dbReference type="Pfam" id="PF13004">
    <property type="entry name" value="BACON"/>
    <property type="match status" value="1"/>
</dbReference>
<dbReference type="Gene3D" id="3.80.10.10">
    <property type="entry name" value="Ribonuclease Inhibitor"/>
    <property type="match status" value="1"/>
</dbReference>
<protein>
    <submittedName>
        <fullName evidence="2">BACON domain-containing protein</fullName>
    </submittedName>
</protein>
<dbReference type="InterPro" id="IPR024361">
    <property type="entry name" value="BACON"/>
</dbReference>
<dbReference type="RefSeq" id="WP_117956148.1">
    <property type="nucleotide sequence ID" value="NZ_JADNNX010000056.1"/>
</dbReference>
<dbReference type="EMBL" id="WCLA01000053">
    <property type="protein sequence ID" value="KAB5324371.1"/>
    <property type="molecule type" value="Genomic_DNA"/>
</dbReference>
<gene>
    <name evidence="2" type="ORF">F9950_16800</name>
</gene>
<organism evidence="2 3">
    <name type="scientific">Bacteroides stercoris</name>
    <dbReference type="NCBI Taxonomy" id="46506"/>
    <lineage>
        <taxon>Bacteria</taxon>
        <taxon>Pseudomonadati</taxon>
        <taxon>Bacteroidota</taxon>
        <taxon>Bacteroidia</taxon>
        <taxon>Bacteroidales</taxon>
        <taxon>Bacteroidaceae</taxon>
        <taxon>Bacteroides</taxon>
    </lineage>
</organism>
<accession>A0A412SYZ9</accession>
<dbReference type="InterPro" id="IPR013783">
    <property type="entry name" value="Ig-like_fold"/>
</dbReference>
<dbReference type="Gene3D" id="2.60.40.10">
    <property type="entry name" value="Immunoglobulins"/>
    <property type="match status" value="2"/>
</dbReference>
<reference evidence="2 3" key="1">
    <citation type="journal article" date="2019" name="Nat. Med.">
        <title>A library of human gut bacterial isolates paired with longitudinal multiomics data enables mechanistic microbiome research.</title>
        <authorList>
            <person name="Poyet M."/>
            <person name="Groussin M."/>
            <person name="Gibbons S.M."/>
            <person name="Avila-Pacheco J."/>
            <person name="Jiang X."/>
            <person name="Kearney S.M."/>
            <person name="Perrotta A.R."/>
            <person name="Berdy B."/>
            <person name="Zhao S."/>
            <person name="Lieberman T.D."/>
            <person name="Swanson P.K."/>
            <person name="Smith M."/>
            <person name="Roesemann S."/>
            <person name="Alexander J.E."/>
            <person name="Rich S.A."/>
            <person name="Livny J."/>
            <person name="Vlamakis H."/>
            <person name="Clish C."/>
            <person name="Bullock K."/>
            <person name="Deik A."/>
            <person name="Scott J."/>
            <person name="Pierce K.A."/>
            <person name="Xavier R.J."/>
            <person name="Alm E.J."/>
        </authorList>
    </citation>
    <scope>NUCLEOTIDE SEQUENCE [LARGE SCALE GENOMIC DNA]</scope>
    <source>
        <strain evidence="2 3">BIOML-A2</strain>
    </source>
</reference>
<name>A0A412SYZ9_BACSE</name>
<evidence type="ECO:0000259" key="1">
    <source>
        <dbReference type="Pfam" id="PF13004"/>
    </source>
</evidence>
<sequence>MKFLNVLLITLFATTLFWGCSDDDDSTAGVNSSISLSTGIVQVDKKGGEVSVTVTSSGYWRLAGVCDWAHPSVTSGKNGDVVTFTVDSNEENVYRCCTFKFFVGAQVAPLKIESYPGYVMQLLSEESLSFSRDKDILTIKLNTNIEDPTIAFSDGGEEWITFIKRAEFGEKVSLQFEVAANETYKNRSSRITLSSPLVDNEVIVDVLQKQTDAIITDQQSIVHDLSARTISFEVKYNVENEISVIKGDDWITNQQISEPTVGDDGLSTVTVSYQLGEATVTRGGVIYIKQKDGPVYCEISVIQKDSDAEIVEVPDENLRTAIINNGWAISVGGNNCIVVEEGLKATSFENDYYNKIENLKGIEAFPNLEKLALGNVSNMVKLDISGLHKVKTLTFSTNRYVAKYNLGDNPVENFSLGTSYLYVSDIKIVSSVIESFNLMLSGWYAEYDNVESIDVSECSALKTLDVRRGSKLKTLYLKTGQDIPNLTKNEFTQIVYK</sequence>
<dbReference type="Proteomes" id="UP000431177">
    <property type="component" value="Unassembled WGS sequence"/>
</dbReference>
<dbReference type="CDD" id="cd14948">
    <property type="entry name" value="BACON"/>
    <property type="match status" value="1"/>
</dbReference>
<feature type="domain" description="BACON" evidence="1">
    <location>
        <begin position="155"/>
        <end position="195"/>
    </location>
</feature>
<dbReference type="InterPro" id="IPR032675">
    <property type="entry name" value="LRR_dom_sf"/>
</dbReference>
<proteinExistence type="predicted"/>